<feature type="domain" description="Peptidoglycan binding-like" evidence="3">
    <location>
        <begin position="228"/>
        <end position="259"/>
    </location>
</feature>
<dbReference type="Gene3D" id="1.10.101.10">
    <property type="entry name" value="PGBD-like superfamily/PGBD"/>
    <property type="match status" value="1"/>
</dbReference>
<sequence length="286" mass="28763">MRAAALVFLLTLPGAALAQAEPCVGANFDRPLPGASAVERRFADVPTARYPGIWQEGRVAGHVYQLSSDITGLLAPTREAPEWQVAVLCDPGAGTCEQQRSGEVPSAALPVAEALGRCLLGEAVSAADFGPDPAATLQGLPPEAGVTGEARLFDSGAGLATAAGALGARRANVPGVPDAADAGDGADRPAAIETGQGGQSAATADEEFESQLRPAEACGLDGIGPGVPPVRTLQRLLEAEGFDPGPIDGLMGARTREALVAALGPEAAQLSPQAAVTALDSAFCED</sequence>
<dbReference type="SUPFAM" id="SSF47090">
    <property type="entry name" value="PGBD-like"/>
    <property type="match status" value="1"/>
</dbReference>
<dbReference type="Proteomes" id="UP000244069">
    <property type="component" value="Unassembled WGS sequence"/>
</dbReference>
<dbReference type="InterPro" id="IPR036366">
    <property type="entry name" value="PGBDSf"/>
</dbReference>
<name>A0A2T6B3R8_9RHOB</name>
<proteinExistence type="predicted"/>
<evidence type="ECO:0000256" key="2">
    <source>
        <dbReference type="SAM" id="SignalP"/>
    </source>
</evidence>
<organism evidence="4 5">
    <name type="scientific">Allosediminivita pacifica</name>
    <dbReference type="NCBI Taxonomy" id="1267769"/>
    <lineage>
        <taxon>Bacteria</taxon>
        <taxon>Pseudomonadati</taxon>
        <taxon>Pseudomonadota</taxon>
        <taxon>Alphaproteobacteria</taxon>
        <taxon>Rhodobacterales</taxon>
        <taxon>Paracoccaceae</taxon>
        <taxon>Allosediminivita</taxon>
    </lineage>
</organism>
<evidence type="ECO:0000259" key="3">
    <source>
        <dbReference type="Pfam" id="PF01471"/>
    </source>
</evidence>
<dbReference type="InterPro" id="IPR036365">
    <property type="entry name" value="PGBD-like_sf"/>
</dbReference>
<dbReference type="AlphaFoldDB" id="A0A2T6B3R8"/>
<feature type="compositionally biased region" description="Low complexity" evidence="1">
    <location>
        <begin position="180"/>
        <end position="191"/>
    </location>
</feature>
<evidence type="ECO:0000313" key="4">
    <source>
        <dbReference type="EMBL" id="PTX50728.1"/>
    </source>
</evidence>
<dbReference type="Pfam" id="PF01471">
    <property type="entry name" value="PG_binding_1"/>
    <property type="match status" value="1"/>
</dbReference>
<evidence type="ECO:0000256" key="1">
    <source>
        <dbReference type="SAM" id="MobiDB-lite"/>
    </source>
</evidence>
<reference evidence="4 5" key="1">
    <citation type="submission" date="2018-04" db="EMBL/GenBank/DDBJ databases">
        <title>Genomic Encyclopedia of Archaeal and Bacterial Type Strains, Phase II (KMG-II): from individual species to whole genera.</title>
        <authorList>
            <person name="Goeker M."/>
        </authorList>
    </citation>
    <scope>NUCLEOTIDE SEQUENCE [LARGE SCALE GENOMIC DNA]</scope>
    <source>
        <strain evidence="4 5">DSM 29329</strain>
    </source>
</reference>
<dbReference type="RefSeq" id="WP_107974940.1">
    <property type="nucleotide sequence ID" value="NZ_BMEZ01000004.1"/>
</dbReference>
<evidence type="ECO:0000313" key="5">
    <source>
        <dbReference type="Proteomes" id="UP000244069"/>
    </source>
</evidence>
<feature type="region of interest" description="Disordered" evidence="1">
    <location>
        <begin position="180"/>
        <end position="211"/>
    </location>
</feature>
<accession>A0A2T6B3R8</accession>
<gene>
    <name evidence="4" type="ORF">C8N44_10483</name>
</gene>
<protein>
    <recommendedName>
        <fullName evidence="3">Peptidoglycan binding-like domain-containing protein</fullName>
    </recommendedName>
</protein>
<dbReference type="EMBL" id="QBKN01000004">
    <property type="protein sequence ID" value="PTX50728.1"/>
    <property type="molecule type" value="Genomic_DNA"/>
</dbReference>
<dbReference type="OrthoDB" id="7770619at2"/>
<dbReference type="InterPro" id="IPR002477">
    <property type="entry name" value="Peptidoglycan-bd-like"/>
</dbReference>
<comment type="caution">
    <text evidence="4">The sequence shown here is derived from an EMBL/GenBank/DDBJ whole genome shotgun (WGS) entry which is preliminary data.</text>
</comment>
<feature type="chain" id="PRO_5015731288" description="Peptidoglycan binding-like domain-containing protein" evidence="2">
    <location>
        <begin position="19"/>
        <end position="286"/>
    </location>
</feature>
<keyword evidence="2" id="KW-0732">Signal</keyword>
<feature type="signal peptide" evidence="2">
    <location>
        <begin position="1"/>
        <end position="18"/>
    </location>
</feature>
<keyword evidence="5" id="KW-1185">Reference proteome</keyword>